<sequence>MTPSLALLDDPLPSENLSGGRAPFGPAALLRGPEDLVRFYREAAGSAPLLVVTNREPVVWKGEGVLSLPPGGVSQTIHRLLSRTGGRWIALRDSGGPDGLRVPGEEGDPGYRLDRMDIPPALMEGHYAGFSNGVLWPFFHDEPARISGSQDDLLAYREVNRRVAARVVESLRESRPSLVWVHDYQMALVGREMRRSGGSLPPLAFFWHIPWTAMPSGEIPPRWLFEIVSGLLSYDQVGFQTELYRDRFLETVFSLFGSRASWDGETLSVTTDGGVRRLHPGVFPISIDPDHFRMMARDPANLLRARLFLEDLGLNPETHPGGYLISVDRLDYSKGFLERLDMLEALYSLDPSLAGRVSLLQVAPSTRLSVDAYRRYAEAAEARAEALNRRYSREGWRPVVTVSRSLDPSLLAPLYRLSRGCLVTATRDGMNLVAKEFLASQDGGSSPLFVSRHTGTAMTMEGLSLIDPADPRLSARIIQEGLSMDPREVQRKNLDALAFLREHNVYRWMASNLARPLLAASLASGALALPA</sequence>
<protein>
    <submittedName>
        <fullName evidence="2">Alpha,alpha-trehalose-phosphate synthase (UDP-forming)</fullName>
    </submittedName>
</protein>
<evidence type="ECO:0000256" key="1">
    <source>
        <dbReference type="ARBA" id="ARBA00008799"/>
    </source>
</evidence>
<keyword evidence="3" id="KW-1185">Reference proteome</keyword>
<dbReference type="GO" id="GO:0005829">
    <property type="term" value="C:cytosol"/>
    <property type="evidence" value="ECO:0007669"/>
    <property type="project" value="TreeGrafter"/>
</dbReference>
<dbReference type="GO" id="GO:0004805">
    <property type="term" value="F:trehalose-phosphatase activity"/>
    <property type="evidence" value="ECO:0007669"/>
    <property type="project" value="TreeGrafter"/>
</dbReference>
<dbReference type="Pfam" id="PF00982">
    <property type="entry name" value="Glyco_transf_20"/>
    <property type="match status" value="1"/>
</dbReference>
<dbReference type="Proteomes" id="UP000009374">
    <property type="component" value="Unassembled WGS sequence"/>
</dbReference>
<name>C6HZX0_9BACT</name>
<dbReference type="PANTHER" id="PTHR10788:SF106">
    <property type="entry name" value="BCDNA.GH08860"/>
    <property type="match status" value="1"/>
</dbReference>
<dbReference type="PANTHER" id="PTHR10788">
    <property type="entry name" value="TREHALOSE-6-PHOSPHATE SYNTHASE"/>
    <property type="match status" value="1"/>
</dbReference>
<dbReference type="InterPro" id="IPR001830">
    <property type="entry name" value="Glyco_trans_20"/>
</dbReference>
<gene>
    <name evidence="2" type="ORF">UBAL3_95450128</name>
</gene>
<accession>C6HZX0</accession>
<comment type="similarity">
    <text evidence="1">Belongs to the glycosyltransferase 20 family.</text>
</comment>
<evidence type="ECO:0000313" key="2">
    <source>
        <dbReference type="EMBL" id="EES51908.1"/>
    </source>
</evidence>
<organism evidence="2 3">
    <name type="scientific">Leptospirillum ferrodiazotrophum</name>
    <dbReference type="NCBI Taxonomy" id="412449"/>
    <lineage>
        <taxon>Bacteria</taxon>
        <taxon>Pseudomonadati</taxon>
        <taxon>Nitrospirota</taxon>
        <taxon>Nitrospiria</taxon>
        <taxon>Nitrospirales</taxon>
        <taxon>Nitrospiraceae</taxon>
        <taxon>Leptospirillum</taxon>
    </lineage>
</organism>
<proteinExistence type="inferred from homology"/>
<dbReference type="SUPFAM" id="SSF53756">
    <property type="entry name" value="UDP-Glycosyltransferase/glycogen phosphorylase"/>
    <property type="match status" value="1"/>
</dbReference>
<evidence type="ECO:0000313" key="3">
    <source>
        <dbReference type="Proteomes" id="UP000009374"/>
    </source>
</evidence>
<dbReference type="CDD" id="cd03788">
    <property type="entry name" value="GT20_TPS"/>
    <property type="match status" value="1"/>
</dbReference>
<dbReference type="GO" id="GO:0003825">
    <property type="term" value="F:alpha,alpha-trehalose-phosphate synthase (UDP-forming) activity"/>
    <property type="evidence" value="ECO:0007669"/>
    <property type="project" value="TreeGrafter"/>
</dbReference>
<reference evidence="2 3" key="1">
    <citation type="journal article" date="2009" name="Appl. Environ. Microbiol.">
        <title>Community genomic and proteomic analyses of chemoautotrophic iron-oxidizing "Leptospirillum rubarum" (Group II) and "Leptospirillum ferrodiazotrophum" (Group III) bacteria in acid mine drainage biofilms.</title>
        <authorList>
            <person name="Goltsman D.S."/>
            <person name="Denef V.J."/>
            <person name="Singer S.W."/>
            <person name="VerBerkmoes N.C."/>
            <person name="Lefsrud M."/>
            <person name="Mueller R.S."/>
            <person name="Dick G.J."/>
            <person name="Sun C.L."/>
            <person name="Wheeler K.E."/>
            <person name="Zemla A."/>
            <person name="Baker B.J."/>
            <person name="Hauser L."/>
            <person name="Land M."/>
            <person name="Shah M.B."/>
            <person name="Thelen M.P."/>
            <person name="Hettich R.L."/>
            <person name="Banfield J.F."/>
        </authorList>
    </citation>
    <scope>NUCLEOTIDE SEQUENCE [LARGE SCALE GENOMIC DNA]</scope>
</reference>
<dbReference type="GO" id="GO:0005992">
    <property type="term" value="P:trehalose biosynthetic process"/>
    <property type="evidence" value="ECO:0007669"/>
    <property type="project" value="InterPro"/>
</dbReference>
<dbReference type="AlphaFoldDB" id="C6HZX0"/>
<dbReference type="Gene3D" id="3.40.50.2000">
    <property type="entry name" value="Glycogen Phosphorylase B"/>
    <property type="match status" value="2"/>
</dbReference>
<dbReference type="EMBL" id="GG693884">
    <property type="protein sequence ID" value="EES51908.1"/>
    <property type="molecule type" value="Genomic_DNA"/>
</dbReference>